<reference evidence="1" key="1">
    <citation type="submission" date="2023-10" db="EMBL/GenBank/DDBJ databases">
        <authorList>
            <person name="Rodriguez Cubillos JULIANA M."/>
            <person name="De Vega J."/>
        </authorList>
    </citation>
    <scope>NUCLEOTIDE SEQUENCE</scope>
</reference>
<proteinExistence type="predicted"/>
<dbReference type="Proteomes" id="UP001177021">
    <property type="component" value="Unassembled WGS sequence"/>
</dbReference>
<gene>
    <name evidence="1" type="ORF">MILVUS5_LOCUS18048</name>
</gene>
<dbReference type="EMBL" id="CASHSV030000109">
    <property type="protein sequence ID" value="CAJ2650131.1"/>
    <property type="molecule type" value="Genomic_DNA"/>
</dbReference>
<evidence type="ECO:0000313" key="1">
    <source>
        <dbReference type="EMBL" id="CAJ2650131.1"/>
    </source>
</evidence>
<organism evidence="1 2">
    <name type="scientific">Trifolium pratense</name>
    <name type="common">Red clover</name>
    <dbReference type="NCBI Taxonomy" id="57577"/>
    <lineage>
        <taxon>Eukaryota</taxon>
        <taxon>Viridiplantae</taxon>
        <taxon>Streptophyta</taxon>
        <taxon>Embryophyta</taxon>
        <taxon>Tracheophyta</taxon>
        <taxon>Spermatophyta</taxon>
        <taxon>Magnoliopsida</taxon>
        <taxon>eudicotyledons</taxon>
        <taxon>Gunneridae</taxon>
        <taxon>Pentapetalae</taxon>
        <taxon>rosids</taxon>
        <taxon>fabids</taxon>
        <taxon>Fabales</taxon>
        <taxon>Fabaceae</taxon>
        <taxon>Papilionoideae</taxon>
        <taxon>50 kb inversion clade</taxon>
        <taxon>NPAAA clade</taxon>
        <taxon>Hologalegina</taxon>
        <taxon>IRL clade</taxon>
        <taxon>Trifolieae</taxon>
        <taxon>Trifolium</taxon>
    </lineage>
</organism>
<evidence type="ECO:0000313" key="2">
    <source>
        <dbReference type="Proteomes" id="UP001177021"/>
    </source>
</evidence>
<sequence>MSRLCPYGLFDIAAGSLANSLSLFPFIDEISKKLDFIGVNYYCQEVVSGAGLNKLVENDEYSEKVMP</sequence>
<comment type="caution">
    <text evidence="1">The sequence shown here is derived from an EMBL/GenBank/DDBJ whole genome shotgun (WGS) entry which is preliminary data.</text>
</comment>
<protein>
    <submittedName>
        <fullName evidence="1">Uncharacterized protein</fullName>
    </submittedName>
</protein>
<keyword evidence="2" id="KW-1185">Reference proteome</keyword>
<name>A0ACB0K1K1_TRIPR</name>
<accession>A0ACB0K1K1</accession>